<dbReference type="InterPro" id="IPR003136">
    <property type="entry name" value="Cytidylate_kin"/>
</dbReference>
<keyword evidence="8" id="KW-0963">Cytoplasm</keyword>
<evidence type="ECO:0000256" key="6">
    <source>
        <dbReference type="ARBA" id="ARBA00047615"/>
    </source>
</evidence>
<evidence type="ECO:0000256" key="7">
    <source>
        <dbReference type="ARBA" id="ARBA00048478"/>
    </source>
</evidence>
<comment type="subcellular location">
    <subcellularLocation>
        <location evidence="8">Cytoplasm</location>
    </subcellularLocation>
</comment>
<dbReference type="RefSeq" id="WP_348945025.1">
    <property type="nucleotide sequence ID" value="NZ_CP157355.1"/>
</dbReference>
<comment type="similarity">
    <text evidence="1 8">Belongs to the cytidylate kinase family. Type 1 subfamily.</text>
</comment>
<organism evidence="10">
    <name type="scientific">Chitinibacter mangrovi</name>
    <dbReference type="NCBI Taxonomy" id="3153927"/>
    <lineage>
        <taxon>Bacteria</taxon>
        <taxon>Pseudomonadati</taxon>
        <taxon>Pseudomonadota</taxon>
        <taxon>Betaproteobacteria</taxon>
        <taxon>Neisseriales</taxon>
        <taxon>Chitinibacteraceae</taxon>
        <taxon>Chitinibacter</taxon>
    </lineage>
</organism>
<keyword evidence="4 8" id="KW-0418">Kinase</keyword>
<evidence type="ECO:0000313" key="10">
    <source>
        <dbReference type="EMBL" id="XBM00684.1"/>
    </source>
</evidence>
<evidence type="ECO:0000256" key="8">
    <source>
        <dbReference type="HAMAP-Rule" id="MF_00238"/>
    </source>
</evidence>
<dbReference type="GO" id="GO:0005524">
    <property type="term" value="F:ATP binding"/>
    <property type="evidence" value="ECO:0007669"/>
    <property type="project" value="UniProtKB-UniRule"/>
</dbReference>
<comment type="catalytic activity">
    <reaction evidence="7 8">
        <text>CMP + ATP = CDP + ADP</text>
        <dbReference type="Rhea" id="RHEA:11600"/>
        <dbReference type="ChEBI" id="CHEBI:30616"/>
        <dbReference type="ChEBI" id="CHEBI:58069"/>
        <dbReference type="ChEBI" id="CHEBI:60377"/>
        <dbReference type="ChEBI" id="CHEBI:456216"/>
        <dbReference type="EC" id="2.7.4.25"/>
    </reaction>
</comment>
<dbReference type="KEGG" id="cmav:ABHF33_16785"/>
<keyword evidence="3 8" id="KW-0547">Nucleotide-binding</keyword>
<dbReference type="InterPro" id="IPR011994">
    <property type="entry name" value="Cytidylate_kinase_dom"/>
</dbReference>
<keyword evidence="2 8" id="KW-0808">Transferase</keyword>
<comment type="catalytic activity">
    <reaction evidence="6 8">
        <text>dCMP + ATP = dCDP + ADP</text>
        <dbReference type="Rhea" id="RHEA:25094"/>
        <dbReference type="ChEBI" id="CHEBI:30616"/>
        <dbReference type="ChEBI" id="CHEBI:57566"/>
        <dbReference type="ChEBI" id="CHEBI:58593"/>
        <dbReference type="ChEBI" id="CHEBI:456216"/>
        <dbReference type="EC" id="2.7.4.25"/>
    </reaction>
</comment>
<dbReference type="Gene3D" id="3.40.50.300">
    <property type="entry name" value="P-loop containing nucleotide triphosphate hydrolases"/>
    <property type="match status" value="1"/>
</dbReference>
<proteinExistence type="inferred from homology"/>
<dbReference type="NCBIfam" id="TIGR00017">
    <property type="entry name" value="cmk"/>
    <property type="match status" value="1"/>
</dbReference>
<dbReference type="PANTHER" id="PTHR21299:SF2">
    <property type="entry name" value="CYTIDYLATE KINASE"/>
    <property type="match status" value="1"/>
</dbReference>
<evidence type="ECO:0000256" key="1">
    <source>
        <dbReference type="ARBA" id="ARBA00009427"/>
    </source>
</evidence>
<dbReference type="PANTHER" id="PTHR21299">
    <property type="entry name" value="CYTIDYLATE KINASE/PANTOATE-BETA-ALANINE LIGASE"/>
    <property type="match status" value="1"/>
</dbReference>
<reference evidence="10" key="1">
    <citation type="submission" date="2024-05" db="EMBL/GenBank/DDBJ databases">
        <authorList>
            <person name="Yang L."/>
            <person name="Pan L."/>
        </authorList>
    </citation>
    <scope>NUCLEOTIDE SEQUENCE</scope>
    <source>
        <strain evidence="10">FCG-7</strain>
    </source>
</reference>
<dbReference type="EMBL" id="CP157355">
    <property type="protein sequence ID" value="XBM00684.1"/>
    <property type="molecule type" value="Genomic_DNA"/>
</dbReference>
<evidence type="ECO:0000256" key="5">
    <source>
        <dbReference type="ARBA" id="ARBA00022840"/>
    </source>
</evidence>
<evidence type="ECO:0000256" key="2">
    <source>
        <dbReference type="ARBA" id="ARBA00022679"/>
    </source>
</evidence>
<dbReference type="HAMAP" id="MF_00238">
    <property type="entry name" value="Cytidyl_kinase_type1"/>
    <property type="match status" value="1"/>
</dbReference>
<dbReference type="SUPFAM" id="SSF52540">
    <property type="entry name" value="P-loop containing nucleoside triphosphate hydrolases"/>
    <property type="match status" value="1"/>
</dbReference>
<evidence type="ECO:0000259" key="9">
    <source>
        <dbReference type="Pfam" id="PF02224"/>
    </source>
</evidence>
<dbReference type="AlphaFoldDB" id="A0AAU7F9Y9"/>
<dbReference type="GO" id="GO:0015949">
    <property type="term" value="P:nucleobase-containing small molecule interconversion"/>
    <property type="evidence" value="ECO:0007669"/>
    <property type="project" value="TreeGrafter"/>
</dbReference>
<name>A0AAU7F9Y9_9NEIS</name>
<dbReference type="GO" id="GO:0006220">
    <property type="term" value="P:pyrimidine nucleotide metabolic process"/>
    <property type="evidence" value="ECO:0007669"/>
    <property type="project" value="UniProtKB-UniRule"/>
</dbReference>
<dbReference type="Pfam" id="PF02224">
    <property type="entry name" value="Cytidylate_kin"/>
    <property type="match status" value="1"/>
</dbReference>
<accession>A0AAU7F9Y9</accession>
<dbReference type="CDD" id="cd02020">
    <property type="entry name" value="CMPK"/>
    <property type="match status" value="1"/>
</dbReference>
<sequence>MTQNPIPVIAIDGPSASGKGTVAQRVAQALGFHYLDSGAIYRLTALAAQQQGVSWSDEDAVSSTAQYLDVVFNGETILLAGVDVSNTIRSEEIGSGASQIAALPKVRAALLARQQAFANAPGLVADGRDMASVVFPVAPLKIFLTASASARAERRYKQLITRGEGADLAVITADLEARDERDRARAVAPLAQANDAYLLDTTEMGIDAAVAQVLLWWSQRK</sequence>
<feature type="binding site" evidence="8">
    <location>
        <begin position="13"/>
        <end position="21"/>
    </location>
    <ligand>
        <name>ATP</name>
        <dbReference type="ChEBI" id="CHEBI:30616"/>
    </ligand>
</feature>
<feature type="domain" description="Cytidylate kinase" evidence="9">
    <location>
        <begin position="9"/>
        <end position="214"/>
    </location>
</feature>
<dbReference type="GO" id="GO:0005829">
    <property type="term" value="C:cytosol"/>
    <property type="evidence" value="ECO:0007669"/>
    <property type="project" value="TreeGrafter"/>
</dbReference>
<dbReference type="EC" id="2.7.4.25" evidence="8"/>
<keyword evidence="5 8" id="KW-0067">ATP-binding</keyword>
<evidence type="ECO:0000256" key="3">
    <source>
        <dbReference type="ARBA" id="ARBA00022741"/>
    </source>
</evidence>
<dbReference type="InterPro" id="IPR027417">
    <property type="entry name" value="P-loop_NTPase"/>
</dbReference>
<dbReference type="GO" id="GO:0036431">
    <property type="term" value="F:dCMP kinase activity"/>
    <property type="evidence" value="ECO:0007669"/>
    <property type="project" value="InterPro"/>
</dbReference>
<evidence type="ECO:0000256" key="4">
    <source>
        <dbReference type="ARBA" id="ARBA00022777"/>
    </source>
</evidence>
<protein>
    <recommendedName>
        <fullName evidence="8">Cytidylate kinase</fullName>
        <shortName evidence="8">CK</shortName>
        <ecNumber evidence="8">2.7.4.25</ecNumber>
    </recommendedName>
    <alternativeName>
        <fullName evidence="8">Cytidine monophosphate kinase</fullName>
        <shortName evidence="8">CMP kinase</shortName>
    </alternativeName>
</protein>
<gene>
    <name evidence="8 10" type="primary">cmk</name>
    <name evidence="10" type="ORF">ABHF33_16785</name>
</gene>